<dbReference type="InterPro" id="IPR007495">
    <property type="entry name" value="NqrM"/>
</dbReference>
<organism evidence="1 2">
    <name type="scientific">Psychrosphaera saromensis</name>
    <dbReference type="NCBI Taxonomy" id="716813"/>
    <lineage>
        <taxon>Bacteria</taxon>
        <taxon>Pseudomonadati</taxon>
        <taxon>Pseudomonadota</taxon>
        <taxon>Gammaproteobacteria</taxon>
        <taxon>Alteromonadales</taxon>
        <taxon>Pseudoalteromonadaceae</taxon>
        <taxon>Psychrosphaera</taxon>
    </lineage>
</organism>
<accession>A0A2S7UUR4</accession>
<evidence type="ECO:0000313" key="2">
    <source>
        <dbReference type="Proteomes" id="UP000239007"/>
    </source>
</evidence>
<dbReference type="Pfam" id="PF04400">
    <property type="entry name" value="NqrM"/>
    <property type="match status" value="1"/>
</dbReference>
<dbReference type="AlphaFoldDB" id="A0A2S7UUR4"/>
<comment type="caution">
    <text evidence="1">The sequence shown here is derived from an EMBL/GenBank/DDBJ whole genome shotgun (WGS) entry which is preliminary data.</text>
</comment>
<evidence type="ECO:0000313" key="1">
    <source>
        <dbReference type="EMBL" id="PQJ53252.1"/>
    </source>
</evidence>
<dbReference type="Proteomes" id="UP000239007">
    <property type="component" value="Unassembled WGS sequence"/>
</dbReference>
<protein>
    <submittedName>
        <fullName evidence="1">Na(+)-translocating NADH-quinone reductase subunit E</fullName>
    </submittedName>
</protein>
<dbReference type="PANTHER" id="PTHR40691:SF1">
    <property type="entry name" value="EXPORTED PROTEIN"/>
    <property type="match status" value="1"/>
</dbReference>
<gene>
    <name evidence="1" type="ORF">BTO11_05930</name>
</gene>
<dbReference type="OrthoDB" id="5296227at2"/>
<dbReference type="EMBL" id="MSCH01000003">
    <property type="protein sequence ID" value="PQJ53252.1"/>
    <property type="molecule type" value="Genomic_DNA"/>
</dbReference>
<name>A0A2S7UUR4_9GAMM</name>
<dbReference type="PANTHER" id="PTHR40691">
    <property type="entry name" value="(NA+)-NQR MATURATION NQRM"/>
    <property type="match status" value="1"/>
</dbReference>
<dbReference type="RefSeq" id="WP_105051732.1">
    <property type="nucleotide sequence ID" value="NZ_BMYG01000003.1"/>
</dbReference>
<reference evidence="1 2" key="1">
    <citation type="submission" date="2016-12" db="EMBL/GenBank/DDBJ databases">
        <title>Diversity of luminous bacteria.</title>
        <authorList>
            <person name="Yoshizawa S."/>
            <person name="Kogure K."/>
        </authorList>
    </citation>
    <scope>NUCLEOTIDE SEQUENCE [LARGE SCALE GENOMIC DNA]</scope>
    <source>
        <strain evidence="1 2">SA4-48</strain>
    </source>
</reference>
<sequence length="75" mass="8317">MQVFLLTLVMLLAVFAAMSIGYLVKKKSIAGSCGGLGVLGIDKACNCDSPCDKRLERERQTRIDKEEAWKQNQII</sequence>
<proteinExistence type="predicted"/>
<keyword evidence="2" id="KW-1185">Reference proteome</keyword>